<protein>
    <submittedName>
        <fullName evidence="1">Uncharacterized protein</fullName>
    </submittedName>
</protein>
<keyword evidence="2" id="KW-1185">Reference proteome</keyword>
<name>A0A097EXI5_9CAUD</name>
<dbReference type="RefSeq" id="YP_009101856.1">
    <property type="nucleotide sequence ID" value="NC_025447.1"/>
</dbReference>
<dbReference type="OrthoDB" id="22375at10239"/>
<sequence length="76" mass="8933">MTNMYMTEVKTVKDTTTNKTTYLQRICGVWQRISKSKYFKLTSYANRSDSFSTEIKGNKVHQYGTYYYYSLDAIAV</sequence>
<dbReference type="Proteomes" id="UP000029889">
    <property type="component" value="Segment"/>
</dbReference>
<gene>
    <name evidence="1" type="primary">269</name>
    <name evidence="1" type="ORF">PBI_121Q_269</name>
</gene>
<dbReference type="EMBL" id="KM507819">
    <property type="protein sequence ID" value="AIT14159.1"/>
    <property type="molecule type" value="Genomic_DNA"/>
</dbReference>
<proteinExistence type="predicted"/>
<reference evidence="1 2" key="1">
    <citation type="submission" date="2014-09" db="EMBL/GenBank/DDBJ databases">
        <authorList>
            <person name="Lapin J.S."/>
            <person name="Pope W.H."/>
            <person name="Hua J."/>
            <person name="Ford M.E."/>
            <person name="Conway J.F."/>
            <person name="Hatfull G.F."/>
            <person name="Hendrix R.W."/>
        </authorList>
    </citation>
    <scope>NUCLEOTIDE SEQUENCE [LARGE SCALE GENOMIC DNA]</scope>
</reference>
<dbReference type="KEGG" id="vg:22111309"/>
<evidence type="ECO:0000313" key="2">
    <source>
        <dbReference type="Proteomes" id="UP000029889"/>
    </source>
</evidence>
<accession>A0A097EXI5</accession>
<evidence type="ECO:0000313" key="1">
    <source>
        <dbReference type="EMBL" id="AIT14159.1"/>
    </source>
</evidence>
<organism evidence="1 2">
    <name type="scientific">Escherichia phage 121Q</name>
    <dbReference type="NCBI Taxonomy" id="1555202"/>
    <lineage>
        <taxon>Viruses</taxon>
        <taxon>Duplodnaviria</taxon>
        <taxon>Heunggongvirae</taxon>
        <taxon>Uroviricota</taxon>
        <taxon>Caudoviricetes</taxon>
        <taxon>Asteriusvirus</taxon>
        <taxon>Asteriusvirus av121Q</taxon>
    </lineage>
</organism>
<dbReference type="GeneID" id="22111309"/>